<gene>
    <name evidence="2" type="ORF">RJT34_16354</name>
</gene>
<reference evidence="2 3" key="1">
    <citation type="submission" date="2024-01" db="EMBL/GenBank/DDBJ databases">
        <title>The genomes of 5 underutilized Papilionoideae crops provide insights into root nodulation and disease resistance.</title>
        <authorList>
            <person name="Yuan L."/>
        </authorList>
    </citation>
    <scope>NUCLEOTIDE SEQUENCE [LARGE SCALE GENOMIC DNA]</scope>
    <source>
        <strain evidence="2">LY-2023</strain>
        <tissue evidence="2">Leaf</tissue>
    </source>
</reference>
<dbReference type="EMBL" id="JAYKXN010000004">
    <property type="protein sequence ID" value="KAK7293488.1"/>
    <property type="molecule type" value="Genomic_DNA"/>
</dbReference>
<comment type="caution">
    <text evidence="2">The sequence shown here is derived from an EMBL/GenBank/DDBJ whole genome shotgun (WGS) entry which is preliminary data.</text>
</comment>
<evidence type="ECO:0000313" key="2">
    <source>
        <dbReference type="EMBL" id="KAK7293488.1"/>
    </source>
</evidence>
<accession>A0AAN9J912</accession>
<feature type="compositionally biased region" description="Polar residues" evidence="1">
    <location>
        <begin position="77"/>
        <end position="93"/>
    </location>
</feature>
<organism evidence="2 3">
    <name type="scientific">Clitoria ternatea</name>
    <name type="common">Butterfly pea</name>
    <dbReference type="NCBI Taxonomy" id="43366"/>
    <lineage>
        <taxon>Eukaryota</taxon>
        <taxon>Viridiplantae</taxon>
        <taxon>Streptophyta</taxon>
        <taxon>Embryophyta</taxon>
        <taxon>Tracheophyta</taxon>
        <taxon>Spermatophyta</taxon>
        <taxon>Magnoliopsida</taxon>
        <taxon>eudicotyledons</taxon>
        <taxon>Gunneridae</taxon>
        <taxon>Pentapetalae</taxon>
        <taxon>rosids</taxon>
        <taxon>fabids</taxon>
        <taxon>Fabales</taxon>
        <taxon>Fabaceae</taxon>
        <taxon>Papilionoideae</taxon>
        <taxon>50 kb inversion clade</taxon>
        <taxon>NPAAA clade</taxon>
        <taxon>indigoferoid/millettioid clade</taxon>
        <taxon>Phaseoleae</taxon>
        <taxon>Clitoria</taxon>
    </lineage>
</organism>
<feature type="region of interest" description="Disordered" evidence="1">
    <location>
        <begin position="1"/>
        <end position="65"/>
    </location>
</feature>
<dbReference type="Proteomes" id="UP001359559">
    <property type="component" value="Unassembled WGS sequence"/>
</dbReference>
<name>A0AAN9J912_CLITE</name>
<keyword evidence="3" id="KW-1185">Reference proteome</keyword>
<evidence type="ECO:0000256" key="1">
    <source>
        <dbReference type="SAM" id="MobiDB-lite"/>
    </source>
</evidence>
<evidence type="ECO:0000313" key="3">
    <source>
        <dbReference type="Proteomes" id="UP001359559"/>
    </source>
</evidence>
<proteinExistence type="predicted"/>
<feature type="compositionally biased region" description="Basic and acidic residues" evidence="1">
    <location>
        <begin position="11"/>
        <end position="26"/>
    </location>
</feature>
<protein>
    <submittedName>
        <fullName evidence="2">Uncharacterized protein</fullName>
    </submittedName>
</protein>
<feature type="region of interest" description="Disordered" evidence="1">
    <location>
        <begin position="77"/>
        <end position="107"/>
    </location>
</feature>
<feature type="compositionally biased region" description="Basic and acidic residues" evidence="1">
    <location>
        <begin position="48"/>
        <end position="59"/>
    </location>
</feature>
<sequence length="107" mass="12349">MNEYEVPPGFEEQRPLRQETRNKEPKATNSKLHSHDAHETNLCLNIEPQHDPINRHETDPMTPCQVKNIDTIDNVADNQNSQDLNHTPGNLGQSRYEEENHPSMLID</sequence>
<dbReference type="AlphaFoldDB" id="A0AAN9J912"/>